<accession>A0A433T8F5</accession>
<feature type="region of interest" description="Disordered" evidence="1">
    <location>
        <begin position="1"/>
        <end position="153"/>
    </location>
</feature>
<name>A0A433T8F5_ELYCH</name>
<dbReference type="OrthoDB" id="354351at2759"/>
<keyword evidence="3" id="KW-1185">Reference proteome</keyword>
<protein>
    <submittedName>
        <fullName evidence="2">Uncharacterized protein</fullName>
    </submittedName>
</protein>
<dbReference type="EMBL" id="RQTK01000546">
    <property type="protein sequence ID" value="RUS77861.1"/>
    <property type="molecule type" value="Genomic_DNA"/>
</dbReference>
<organism evidence="2 3">
    <name type="scientific">Elysia chlorotica</name>
    <name type="common">Eastern emerald elysia</name>
    <name type="synonym">Sea slug</name>
    <dbReference type="NCBI Taxonomy" id="188477"/>
    <lineage>
        <taxon>Eukaryota</taxon>
        <taxon>Metazoa</taxon>
        <taxon>Spiralia</taxon>
        <taxon>Lophotrochozoa</taxon>
        <taxon>Mollusca</taxon>
        <taxon>Gastropoda</taxon>
        <taxon>Heterobranchia</taxon>
        <taxon>Euthyneura</taxon>
        <taxon>Panpulmonata</taxon>
        <taxon>Sacoglossa</taxon>
        <taxon>Placobranchoidea</taxon>
        <taxon>Plakobranchidae</taxon>
        <taxon>Elysia</taxon>
    </lineage>
</organism>
<evidence type="ECO:0000313" key="2">
    <source>
        <dbReference type="EMBL" id="RUS77861.1"/>
    </source>
</evidence>
<evidence type="ECO:0000256" key="1">
    <source>
        <dbReference type="SAM" id="MobiDB-lite"/>
    </source>
</evidence>
<evidence type="ECO:0000313" key="3">
    <source>
        <dbReference type="Proteomes" id="UP000271974"/>
    </source>
</evidence>
<dbReference type="AlphaFoldDB" id="A0A433T8F5"/>
<gene>
    <name evidence="2" type="ORF">EGW08_014374</name>
</gene>
<feature type="compositionally biased region" description="Low complexity" evidence="1">
    <location>
        <begin position="104"/>
        <end position="145"/>
    </location>
</feature>
<dbReference type="Proteomes" id="UP000271974">
    <property type="component" value="Unassembled WGS sequence"/>
</dbReference>
<proteinExistence type="predicted"/>
<comment type="caution">
    <text evidence="2">The sequence shown here is derived from an EMBL/GenBank/DDBJ whole genome shotgun (WGS) entry which is preliminary data.</text>
</comment>
<sequence>MSLLDIGLDAPAPSTNQQQQQQQQQPLDPFGMPQNAPPQRQGPPITFDEPFESSPKPPDEPPPHQAPGAGISDSGADSAQSGLPQGLDFAVFDEPKAAELATQPPAASSDIPASSRPAPAAGSEVGGQASAAESVENAANEAAEAGGAGEAATKARLAEIERLFAGRWRLARSDPFGEYLKAVGKGT</sequence>
<reference evidence="2 3" key="1">
    <citation type="submission" date="2019-01" db="EMBL/GenBank/DDBJ databases">
        <title>A draft genome assembly of the solar-powered sea slug Elysia chlorotica.</title>
        <authorList>
            <person name="Cai H."/>
            <person name="Li Q."/>
            <person name="Fang X."/>
            <person name="Li J."/>
            <person name="Curtis N.E."/>
            <person name="Altenburger A."/>
            <person name="Shibata T."/>
            <person name="Feng M."/>
            <person name="Maeda T."/>
            <person name="Schwartz J.A."/>
            <person name="Shigenobu S."/>
            <person name="Lundholm N."/>
            <person name="Nishiyama T."/>
            <person name="Yang H."/>
            <person name="Hasebe M."/>
            <person name="Li S."/>
            <person name="Pierce S.K."/>
            <person name="Wang J."/>
        </authorList>
    </citation>
    <scope>NUCLEOTIDE SEQUENCE [LARGE SCALE GENOMIC DNA]</scope>
    <source>
        <strain evidence="2">EC2010</strain>
        <tissue evidence="2">Whole organism of an adult</tissue>
    </source>
</reference>